<reference evidence="1 2" key="1">
    <citation type="submission" date="2024-01" db="EMBL/GenBank/DDBJ databases">
        <title>The complete chloroplast genome sequence of Lithospermum erythrorhizon: insights into the phylogenetic relationship among Boraginaceae species and the maternal lineages of purple gromwells.</title>
        <authorList>
            <person name="Okada T."/>
            <person name="Watanabe K."/>
        </authorList>
    </citation>
    <scope>NUCLEOTIDE SEQUENCE [LARGE SCALE GENOMIC DNA]</scope>
</reference>
<evidence type="ECO:0000313" key="2">
    <source>
        <dbReference type="Proteomes" id="UP001454036"/>
    </source>
</evidence>
<dbReference type="Proteomes" id="UP001454036">
    <property type="component" value="Unassembled WGS sequence"/>
</dbReference>
<dbReference type="EMBL" id="BAABME010022558">
    <property type="protein sequence ID" value="GAA0166073.1"/>
    <property type="molecule type" value="Genomic_DNA"/>
</dbReference>
<proteinExistence type="predicted"/>
<name>A0AAV3QQZ6_LITER</name>
<accession>A0AAV3QQZ6</accession>
<evidence type="ECO:0000313" key="1">
    <source>
        <dbReference type="EMBL" id="GAA0166073.1"/>
    </source>
</evidence>
<gene>
    <name evidence="1" type="ORF">LIER_40111</name>
</gene>
<comment type="caution">
    <text evidence="1">The sequence shown here is derived from an EMBL/GenBank/DDBJ whole genome shotgun (WGS) entry which is preliminary data.</text>
</comment>
<keyword evidence="2" id="KW-1185">Reference proteome</keyword>
<dbReference type="AlphaFoldDB" id="A0AAV3QQZ6"/>
<protein>
    <submittedName>
        <fullName evidence="1">Uncharacterized protein</fullName>
    </submittedName>
</protein>
<sequence length="68" mass="7704">MEADVTRVLGSLTLEGEESDEVFVPPLAYERVEEKIQYSLVGKVFISKKFSVKLFKDSIKALWGGHEE</sequence>
<organism evidence="1 2">
    <name type="scientific">Lithospermum erythrorhizon</name>
    <name type="common">Purple gromwell</name>
    <name type="synonym">Lithospermum officinale var. erythrorhizon</name>
    <dbReference type="NCBI Taxonomy" id="34254"/>
    <lineage>
        <taxon>Eukaryota</taxon>
        <taxon>Viridiplantae</taxon>
        <taxon>Streptophyta</taxon>
        <taxon>Embryophyta</taxon>
        <taxon>Tracheophyta</taxon>
        <taxon>Spermatophyta</taxon>
        <taxon>Magnoliopsida</taxon>
        <taxon>eudicotyledons</taxon>
        <taxon>Gunneridae</taxon>
        <taxon>Pentapetalae</taxon>
        <taxon>asterids</taxon>
        <taxon>lamiids</taxon>
        <taxon>Boraginales</taxon>
        <taxon>Boraginaceae</taxon>
        <taxon>Boraginoideae</taxon>
        <taxon>Lithospermeae</taxon>
        <taxon>Lithospermum</taxon>
    </lineage>
</organism>